<dbReference type="Pfam" id="PF12114">
    <property type="entry name" value="Period_C"/>
    <property type="match status" value="1"/>
</dbReference>
<feature type="region of interest" description="Disordered" evidence="1">
    <location>
        <begin position="1"/>
        <end position="116"/>
    </location>
</feature>
<dbReference type="EMBL" id="JAGXEW010000042">
    <property type="protein sequence ID" value="KAK1153313.1"/>
    <property type="molecule type" value="Genomic_DNA"/>
</dbReference>
<evidence type="ECO:0000259" key="2">
    <source>
        <dbReference type="Pfam" id="PF12114"/>
    </source>
</evidence>
<evidence type="ECO:0000256" key="1">
    <source>
        <dbReference type="SAM" id="MobiDB-lite"/>
    </source>
</evidence>
<dbReference type="InterPro" id="IPR022728">
    <property type="entry name" value="Period_circadian-like_C"/>
</dbReference>
<comment type="caution">
    <text evidence="3">The sequence shown here is derived from an EMBL/GenBank/DDBJ whole genome shotgun (WGS) entry which is preliminary data.</text>
</comment>
<feature type="domain" description="Period circadian-like C-terminal" evidence="2">
    <location>
        <begin position="1"/>
        <end position="37"/>
    </location>
</feature>
<feature type="non-terminal residue" evidence="3">
    <location>
        <position position="116"/>
    </location>
</feature>
<evidence type="ECO:0000313" key="3">
    <source>
        <dbReference type="EMBL" id="KAK1153313.1"/>
    </source>
</evidence>
<gene>
    <name evidence="3" type="ORF">AOXY_G30225</name>
</gene>
<accession>A0AAD8CPH5</accession>
<keyword evidence="4" id="KW-1185">Reference proteome</keyword>
<proteinExistence type="predicted"/>
<name>A0AAD8CPH5_ACIOX</name>
<dbReference type="AlphaFoldDB" id="A0AAD8CPH5"/>
<evidence type="ECO:0000313" key="4">
    <source>
        <dbReference type="Proteomes" id="UP001230051"/>
    </source>
</evidence>
<sequence length="116" mass="12700">MQRQQPRFSEVQKRELSEVHPWIRSGRLPTSLSAAACGLWSRYPGRRGDAFRRGNPQHGAERNAGLQGGERQEGDRRPGNGHGGGRGGASDARQRPGNASRGAGDEEDRERGQETI</sequence>
<dbReference type="Proteomes" id="UP001230051">
    <property type="component" value="Unassembled WGS sequence"/>
</dbReference>
<protein>
    <recommendedName>
        <fullName evidence="2">Period circadian-like C-terminal domain-containing protein</fullName>
    </recommendedName>
</protein>
<reference evidence="3" key="1">
    <citation type="submission" date="2022-02" db="EMBL/GenBank/DDBJ databases">
        <title>Atlantic sturgeon de novo genome assembly.</title>
        <authorList>
            <person name="Stock M."/>
            <person name="Klopp C."/>
            <person name="Guiguen Y."/>
            <person name="Cabau C."/>
            <person name="Parinello H."/>
            <person name="Santidrian Yebra-Pimentel E."/>
            <person name="Kuhl H."/>
            <person name="Dirks R.P."/>
            <person name="Guessner J."/>
            <person name="Wuertz S."/>
            <person name="Du K."/>
            <person name="Schartl M."/>
        </authorList>
    </citation>
    <scope>NUCLEOTIDE SEQUENCE</scope>
    <source>
        <strain evidence="3">STURGEONOMICS-FGT-2020</strain>
        <tissue evidence="3">Whole blood</tissue>
    </source>
</reference>
<organism evidence="3 4">
    <name type="scientific">Acipenser oxyrinchus oxyrinchus</name>
    <dbReference type="NCBI Taxonomy" id="40147"/>
    <lineage>
        <taxon>Eukaryota</taxon>
        <taxon>Metazoa</taxon>
        <taxon>Chordata</taxon>
        <taxon>Craniata</taxon>
        <taxon>Vertebrata</taxon>
        <taxon>Euteleostomi</taxon>
        <taxon>Actinopterygii</taxon>
        <taxon>Chondrostei</taxon>
        <taxon>Acipenseriformes</taxon>
        <taxon>Acipenseridae</taxon>
        <taxon>Acipenser</taxon>
    </lineage>
</organism>